<protein>
    <submittedName>
        <fullName evidence="1">Uncharacterized protein</fullName>
    </submittedName>
</protein>
<proteinExistence type="predicted"/>
<dbReference type="EMBL" id="GBRH01253930">
    <property type="protein sequence ID" value="JAD43965.1"/>
    <property type="molecule type" value="Transcribed_RNA"/>
</dbReference>
<sequence>MYGVSVSLSSPNCMVGDCAYYVGKAYNLCRIYKTIRIATSSILDNSYAVVSMIRLLCVDLLEYVSRCSSVFENVGWKPLNWPGAGQLKTWELAKEVILSRG</sequence>
<dbReference type="AlphaFoldDB" id="A0A0A9A4M6"/>
<organism evidence="1">
    <name type="scientific">Arundo donax</name>
    <name type="common">Giant reed</name>
    <name type="synonym">Donax arundinaceus</name>
    <dbReference type="NCBI Taxonomy" id="35708"/>
    <lineage>
        <taxon>Eukaryota</taxon>
        <taxon>Viridiplantae</taxon>
        <taxon>Streptophyta</taxon>
        <taxon>Embryophyta</taxon>
        <taxon>Tracheophyta</taxon>
        <taxon>Spermatophyta</taxon>
        <taxon>Magnoliopsida</taxon>
        <taxon>Liliopsida</taxon>
        <taxon>Poales</taxon>
        <taxon>Poaceae</taxon>
        <taxon>PACMAD clade</taxon>
        <taxon>Arundinoideae</taxon>
        <taxon>Arundineae</taxon>
        <taxon>Arundo</taxon>
    </lineage>
</organism>
<reference evidence="1" key="2">
    <citation type="journal article" date="2015" name="Data Brief">
        <title>Shoot transcriptome of the giant reed, Arundo donax.</title>
        <authorList>
            <person name="Barrero R.A."/>
            <person name="Guerrero F.D."/>
            <person name="Moolhuijzen P."/>
            <person name="Goolsby J.A."/>
            <person name="Tidwell J."/>
            <person name="Bellgard S.E."/>
            <person name="Bellgard M.I."/>
        </authorList>
    </citation>
    <scope>NUCLEOTIDE SEQUENCE</scope>
    <source>
        <tissue evidence="1">Shoot tissue taken approximately 20 cm above the soil surface</tissue>
    </source>
</reference>
<name>A0A0A9A4M6_ARUDO</name>
<accession>A0A0A9A4M6</accession>
<evidence type="ECO:0000313" key="1">
    <source>
        <dbReference type="EMBL" id="JAD43965.1"/>
    </source>
</evidence>
<reference evidence="1" key="1">
    <citation type="submission" date="2014-09" db="EMBL/GenBank/DDBJ databases">
        <authorList>
            <person name="Magalhaes I.L.F."/>
            <person name="Oliveira U."/>
            <person name="Santos F.R."/>
            <person name="Vidigal T.H.D.A."/>
            <person name="Brescovit A.D."/>
            <person name="Santos A.J."/>
        </authorList>
    </citation>
    <scope>NUCLEOTIDE SEQUENCE</scope>
    <source>
        <tissue evidence="1">Shoot tissue taken approximately 20 cm above the soil surface</tissue>
    </source>
</reference>